<dbReference type="EMBL" id="JAFBWN010000002">
    <property type="protein sequence ID" value="MBM2353725.1"/>
    <property type="molecule type" value="Genomic_DNA"/>
</dbReference>
<gene>
    <name evidence="1" type="ORF">JQX14_04215</name>
</gene>
<reference evidence="1" key="1">
    <citation type="submission" date="2021-01" db="EMBL/GenBank/DDBJ databases">
        <title>Diatom-associated Roseobacters Show Island Model of Population Structure.</title>
        <authorList>
            <person name="Qu L."/>
            <person name="Feng X."/>
            <person name="Chen Y."/>
            <person name="Li L."/>
            <person name="Wang X."/>
            <person name="Hu Z."/>
            <person name="Wang H."/>
            <person name="Luo H."/>
        </authorList>
    </citation>
    <scope>NUCLEOTIDE SEQUENCE</scope>
    <source>
        <strain evidence="1">SM26-45</strain>
    </source>
</reference>
<evidence type="ECO:0000313" key="2">
    <source>
        <dbReference type="Proteomes" id="UP000809337"/>
    </source>
</evidence>
<sequence>MGVTRGCGRPIVRTKGSENTTWPASGLGLSLVAAACNLHGADLALGDARPGLSVTIRFPS</sequence>
<accession>A0A9Q2RR80</accession>
<evidence type="ECO:0000313" key="1">
    <source>
        <dbReference type="EMBL" id="MBM2353725.1"/>
    </source>
</evidence>
<dbReference type="Proteomes" id="UP000809337">
    <property type="component" value="Unassembled WGS sequence"/>
</dbReference>
<comment type="caution">
    <text evidence="1">The sequence shown here is derived from an EMBL/GenBank/DDBJ whole genome shotgun (WGS) entry which is preliminary data.</text>
</comment>
<dbReference type="AlphaFoldDB" id="A0A9Q2RR80"/>
<proteinExistence type="predicted"/>
<dbReference type="InterPro" id="IPR036890">
    <property type="entry name" value="HATPase_C_sf"/>
</dbReference>
<name>A0A9Q2RR80_9RHOB</name>
<dbReference type="SUPFAM" id="SSF55874">
    <property type="entry name" value="ATPase domain of HSP90 chaperone/DNA topoisomerase II/histidine kinase"/>
    <property type="match status" value="1"/>
</dbReference>
<protein>
    <submittedName>
        <fullName evidence="1">Uncharacterized protein</fullName>
    </submittedName>
</protein>
<organism evidence="1 2">
    <name type="scientific">Pseudosulfitobacter pseudonitzschiae</name>
    <dbReference type="NCBI Taxonomy" id="1402135"/>
    <lineage>
        <taxon>Bacteria</taxon>
        <taxon>Pseudomonadati</taxon>
        <taxon>Pseudomonadota</taxon>
        <taxon>Alphaproteobacteria</taxon>
        <taxon>Rhodobacterales</taxon>
        <taxon>Roseobacteraceae</taxon>
        <taxon>Pseudosulfitobacter</taxon>
    </lineage>
</organism>